<gene>
    <name evidence="7" type="ORF">EX30DRAFT_328644</name>
</gene>
<feature type="domain" description="ATPase V1 complex subunit H C-terminal" evidence="6">
    <location>
        <begin position="337"/>
        <end position="450"/>
    </location>
</feature>
<evidence type="ECO:0000256" key="3">
    <source>
        <dbReference type="ARBA" id="ARBA00022781"/>
    </source>
</evidence>
<dbReference type="EMBL" id="ML220114">
    <property type="protein sequence ID" value="TGZ82813.1"/>
    <property type="molecule type" value="Genomic_DNA"/>
</dbReference>
<evidence type="ECO:0000256" key="1">
    <source>
        <dbReference type="ARBA" id="ARBA00008613"/>
    </source>
</evidence>
<dbReference type="Pfam" id="PF03224">
    <property type="entry name" value="V-ATPase_H_N"/>
    <property type="match status" value="1"/>
</dbReference>
<evidence type="ECO:0000313" key="7">
    <source>
        <dbReference type="EMBL" id="TGZ82813.1"/>
    </source>
</evidence>
<dbReference type="Gene3D" id="1.25.40.150">
    <property type="entry name" value="V-type ATPase, subunit H, C-terminal domain"/>
    <property type="match status" value="1"/>
</dbReference>
<dbReference type="PANTHER" id="PTHR10698">
    <property type="entry name" value="V-TYPE PROTON ATPASE SUBUNIT H"/>
    <property type="match status" value="1"/>
</dbReference>
<keyword evidence="2 5" id="KW-0813">Transport</keyword>
<dbReference type="InParanoid" id="A0A4S2N1E2"/>
<dbReference type="GO" id="GO:0046961">
    <property type="term" value="F:proton-transporting ATPase activity, rotational mechanism"/>
    <property type="evidence" value="ECO:0007669"/>
    <property type="project" value="UniProtKB-UniRule"/>
</dbReference>
<reference evidence="7 8" key="1">
    <citation type="submission" date="2019-04" db="EMBL/GenBank/DDBJ databases">
        <title>Comparative genomics and transcriptomics to analyze fruiting body development in filamentous ascomycetes.</title>
        <authorList>
            <consortium name="DOE Joint Genome Institute"/>
            <person name="Lutkenhaus R."/>
            <person name="Traeger S."/>
            <person name="Breuer J."/>
            <person name="Kuo A."/>
            <person name="Lipzen A."/>
            <person name="Pangilinan J."/>
            <person name="Dilworth D."/>
            <person name="Sandor L."/>
            <person name="Poggeler S."/>
            <person name="Barry K."/>
            <person name="Grigoriev I.V."/>
            <person name="Nowrousian M."/>
        </authorList>
    </citation>
    <scope>NUCLEOTIDE SEQUENCE [LARGE SCALE GENOMIC DNA]</scope>
    <source>
        <strain evidence="7 8">CBS 389.68</strain>
    </source>
</reference>
<organism evidence="7 8">
    <name type="scientific">Ascodesmis nigricans</name>
    <dbReference type="NCBI Taxonomy" id="341454"/>
    <lineage>
        <taxon>Eukaryota</taxon>
        <taxon>Fungi</taxon>
        <taxon>Dikarya</taxon>
        <taxon>Ascomycota</taxon>
        <taxon>Pezizomycotina</taxon>
        <taxon>Pezizomycetes</taxon>
        <taxon>Pezizales</taxon>
        <taxon>Ascodesmidaceae</taxon>
        <taxon>Ascodesmis</taxon>
    </lineage>
</organism>
<comment type="similarity">
    <text evidence="1 5">Belongs to the V-ATPase H subunit family.</text>
</comment>
<dbReference type="SUPFAM" id="SSF48371">
    <property type="entry name" value="ARM repeat"/>
    <property type="match status" value="1"/>
</dbReference>
<proteinExistence type="inferred from homology"/>
<dbReference type="OrthoDB" id="10263554at2759"/>
<evidence type="ECO:0000256" key="5">
    <source>
        <dbReference type="PIRNR" id="PIRNR032184"/>
    </source>
</evidence>
<dbReference type="STRING" id="341454.A0A4S2N1E2"/>
<dbReference type="Proteomes" id="UP000298138">
    <property type="component" value="Unassembled WGS sequence"/>
</dbReference>
<comment type="subunit">
    <text evidence="5">V-ATPase is a heteromultimeric enzyme made up of two complexes: the ATP-hydrolytic V1 complex and the proton translocation V0 complex.</text>
</comment>
<dbReference type="InterPro" id="IPR011989">
    <property type="entry name" value="ARM-like"/>
</dbReference>
<dbReference type="InterPro" id="IPR038497">
    <property type="entry name" value="ATPase_V1-cplx_hsu_C_sf"/>
</dbReference>
<dbReference type="Gene3D" id="1.25.10.10">
    <property type="entry name" value="Leucine-rich Repeat Variant"/>
    <property type="match status" value="1"/>
</dbReference>
<dbReference type="GO" id="GO:0000221">
    <property type="term" value="C:vacuolar proton-transporting V-type ATPase, V1 domain"/>
    <property type="evidence" value="ECO:0007669"/>
    <property type="project" value="UniProtKB-UniRule"/>
</dbReference>
<accession>A0A4S2N1E2</accession>
<dbReference type="GO" id="GO:0000329">
    <property type="term" value="C:fungal-type vacuole membrane"/>
    <property type="evidence" value="ECO:0007669"/>
    <property type="project" value="TreeGrafter"/>
</dbReference>
<keyword evidence="4 5" id="KW-0406">Ion transport</keyword>
<dbReference type="Pfam" id="PF11698">
    <property type="entry name" value="V-ATPase_H_C"/>
    <property type="match status" value="1"/>
</dbReference>
<dbReference type="AlphaFoldDB" id="A0A4S2N1E2"/>
<keyword evidence="3 5" id="KW-0375">Hydrogen ion transport</keyword>
<sequence>MSLDSEYLAEAYTNVRARRIGWEAAVRGGAVTEEQSQRIKAVDRTPRAQRKEVIEQQPAIYAEVVRQVLQNSQEKNKMDVVQYMLVWTADILSDVPSFTDALLSLSSPYEQFLVLLRGSHNDDQTPVLAAAVLTTLLSSSAAKKSDDARTSFFHYLANVVSRDSDHHLQDLAVQSYVALLRRQEAKSIFWGVRSETVAPLVKVLTASATGRGGDGGRNGIVQGGVPLQLLYHVLLVFWELSFEEDIAEELNPEYDLIPTVTSILHSSIKEKIARVCLALLTNLITKAPTVNLPPLLLSSILPLLQRQAASSNEKSDPDMSADRDTLISALEEFQAQQTTLSSYRMEVLSGHLKWSPTHRNQTFWKKYAQEILDDTEVITKLGEVLQNSDDKTSLAVAANDIGALVREVPYARKRWEENGIKARVMALMGDDDAEVRYEALQAVEGFLRTAFRG</sequence>
<dbReference type="InterPro" id="IPR004908">
    <property type="entry name" value="ATPase_V1-cplx_hsu"/>
</dbReference>
<evidence type="ECO:0000256" key="2">
    <source>
        <dbReference type="ARBA" id="ARBA00022448"/>
    </source>
</evidence>
<evidence type="ECO:0000259" key="6">
    <source>
        <dbReference type="Pfam" id="PF11698"/>
    </source>
</evidence>
<dbReference type="InterPro" id="IPR011987">
    <property type="entry name" value="ATPase_V1-cplx_hsu_C"/>
</dbReference>
<evidence type="ECO:0000256" key="4">
    <source>
        <dbReference type="ARBA" id="ARBA00023065"/>
    </source>
</evidence>
<dbReference type="InterPro" id="IPR016024">
    <property type="entry name" value="ARM-type_fold"/>
</dbReference>
<dbReference type="PIRSF" id="PIRSF032184">
    <property type="entry name" value="ATPase_V1_H"/>
    <property type="match status" value="1"/>
</dbReference>
<protein>
    <recommendedName>
        <fullName evidence="5">V-type proton ATPase subunit H</fullName>
    </recommendedName>
</protein>
<name>A0A4S2N1E2_9PEZI</name>
<dbReference type="PANTHER" id="PTHR10698:SF0">
    <property type="entry name" value="V-TYPE PROTON ATPASE SUBUNIT H"/>
    <property type="match status" value="1"/>
</dbReference>
<comment type="function">
    <text evidence="5">Subunit of the V1 complex of vacuolar(H+)-ATPase (V-ATPase), a multisubunit enzyme composed of a peripheral complex (V1) that hydrolyzes ATP and a membrane integral complex (V0) that translocates protons. V-ATPase is responsible for acidifying and maintaining the pH of intracellular compartments.</text>
</comment>
<evidence type="ECO:0000313" key="8">
    <source>
        <dbReference type="Proteomes" id="UP000298138"/>
    </source>
</evidence>
<keyword evidence="8" id="KW-1185">Reference proteome</keyword>